<sequence>MCRAIFILLAHPLQTLTRMRWGAQLTNHLIAQCYLANKSSSSTNGVDVKRVVHDDFLQTTQGLLQIVTTYQWLRGGSATTSPKAYRRSCEISENIVYYTGLLTSHFQGMLACPELTLRESLDFFQHELFPTMDQIASQSARLQILWIGVRLHRNYAAHVPFEVLVRELQHETGRLFTAIWNDDDEMEGATFDNGLLGCGDTGEDTPANRKRAGDANTVDTLMVLGDCITLLAQFQPNTQPQFIQMCEKMIAALSASGSSPAATSQQYRIFIRSEVGALFNVWTSPRN</sequence>
<protein>
    <submittedName>
        <fullName evidence="2">Uncharacterized protein</fullName>
    </submittedName>
</protein>
<dbReference type="AlphaFoldDB" id="H3HCM6"/>
<dbReference type="EnsemblProtists" id="Phyra95329">
    <property type="protein sequence ID" value="Phyra95329"/>
    <property type="gene ID" value="Phyra95329"/>
</dbReference>
<keyword evidence="1" id="KW-0732">Signal</keyword>
<dbReference type="Proteomes" id="UP000005238">
    <property type="component" value="Unassembled WGS sequence"/>
</dbReference>
<dbReference type="InParanoid" id="H3HCM6"/>
<feature type="signal peptide" evidence="1">
    <location>
        <begin position="1"/>
        <end position="17"/>
    </location>
</feature>
<reference evidence="3" key="1">
    <citation type="journal article" date="2006" name="Science">
        <title>Phytophthora genome sequences uncover evolutionary origins and mechanisms of pathogenesis.</title>
        <authorList>
            <person name="Tyler B.M."/>
            <person name="Tripathy S."/>
            <person name="Zhang X."/>
            <person name="Dehal P."/>
            <person name="Jiang R.H."/>
            <person name="Aerts A."/>
            <person name="Arredondo F.D."/>
            <person name="Baxter L."/>
            <person name="Bensasson D."/>
            <person name="Beynon J.L."/>
            <person name="Chapman J."/>
            <person name="Damasceno C.M."/>
            <person name="Dorrance A.E."/>
            <person name="Dou D."/>
            <person name="Dickerman A.W."/>
            <person name="Dubchak I.L."/>
            <person name="Garbelotto M."/>
            <person name="Gijzen M."/>
            <person name="Gordon S.G."/>
            <person name="Govers F."/>
            <person name="Grunwald N.J."/>
            <person name="Huang W."/>
            <person name="Ivors K.L."/>
            <person name="Jones R.W."/>
            <person name="Kamoun S."/>
            <person name="Krampis K."/>
            <person name="Lamour K.H."/>
            <person name="Lee M.K."/>
            <person name="McDonald W.H."/>
            <person name="Medina M."/>
            <person name="Meijer H.J."/>
            <person name="Nordberg E.K."/>
            <person name="Maclean D.J."/>
            <person name="Ospina-Giraldo M.D."/>
            <person name="Morris P.F."/>
            <person name="Phuntumart V."/>
            <person name="Putnam N.H."/>
            <person name="Rash S."/>
            <person name="Rose J.K."/>
            <person name="Sakihama Y."/>
            <person name="Salamov A.A."/>
            <person name="Savidor A."/>
            <person name="Scheuring C.F."/>
            <person name="Smith B.M."/>
            <person name="Sobral B.W."/>
            <person name="Terry A."/>
            <person name="Torto-Alalibo T.A."/>
            <person name="Win J."/>
            <person name="Xu Z."/>
            <person name="Zhang H."/>
            <person name="Grigoriev I.V."/>
            <person name="Rokhsar D.S."/>
            <person name="Boore J.L."/>
        </authorList>
    </citation>
    <scope>NUCLEOTIDE SEQUENCE [LARGE SCALE GENOMIC DNA]</scope>
    <source>
        <strain evidence="3">Pr102</strain>
    </source>
</reference>
<proteinExistence type="predicted"/>
<evidence type="ECO:0000256" key="1">
    <source>
        <dbReference type="SAM" id="SignalP"/>
    </source>
</evidence>
<name>H3HCM6_PHYRM</name>
<evidence type="ECO:0000313" key="2">
    <source>
        <dbReference type="EnsemblProtists" id="Phyra95329"/>
    </source>
</evidence>
<dbReference type="eggNOG" id="ENOG502REFS">
    <property type="taxonomic scope" value="Eukaryota"/>
</dbReference>
<keyword evidence="3" id="KW-1185">Reference proteome</keyword>
<evidence type="ECO:0000313" key="3">
    <source>
        <dbReference type="Proteomes" id="UP000005238"/>
    </source>
</evidence>
<feature type="chain" id="PRO_5003587615" evidence="1">
    <location>
        <begin position="18"/>
        <end position="287"/>
    </location>
</feature>
<dbReference type="HOGENOM" id="CLU_971365_0_0_1"/>
<organism evidence="2 3">
    <name type="scientific">Phytophthora ramorum</name>
    <name type="common">Sudden oak death agent</name>
    <dbReference type="NCBI Taxonomy" id="164328"/>
    <lineage>
        <taxon>Eukaryota</taxon>
        <taxon>Sar</taxon>
        <taxon>Stramenopiles</taxon>
        <taxon>Oomycota</taxon>
        <taxon>Peronosporomycetes</taxon>
        <taxon>Peronosporales</taxon>
        <taxon>Peronosporaceae</taxon>
        <taxon>Phytophthora</taxon>
    </lineage>
</organism>
<accession>H3HCM6</accession>
<dbReference type="VEuPathDB" id="FungiDB:KRP23_2518"/>
<dbReference type="EMBL" id="DS566035">
    <property type="status" value="NOT_ANNOTATED_CDS"/>
    <property type="molecule type" value="Genomic_DNA"/>
</dbReference>
<dbReference type="VEuPathDB" id="FungiDB:KRP22_7625"/>
<reference evidence="2" key="2">
    <citation type="submission" date="2015-06" db="UniProtKB">
        <authorList>
            <consortium name="EnsemblProtists"/>
        </authorList>
    </citation>
    <scope>IDENTIFICATION</scope>
    <source>
        <strain evidence="2">Pr102</strain>
    </source>
</reference>